<gene>
    <name evidence="1" type="ORF">phiK7A1_052</name>
</gene>
<reference evidence="1 2" key="1">
    <citation type="submission" date="2020-07" db="EMBL/GenBank/DDBJ databases">
        <authorList>
            <person name="Martino G."/>
            <person name="Holtappels D."/>
            <person name="Wagemans J."/>
            <person name="Lavigne R."/>
            <person name="Turina M."/>
            <person name="Ciuffo M."/>
        </authorList>
    </citation>
    <scope>NUCLEOTIDE SEQUENCE [LARGE SCALE GENOMIC DNA]</scope>
</reference>
<organism evidence="1 2">
    <name type="scientific">Pseudomonas phage phiK7A1</name>
    <dbReference type="NCBI Taxonomy" id="2759194"/>
    <lineage>
        <taxon>Viruses</taxon>
        <taxon>Duplodnaviria</taxon>
        <taxon>Heunggongvirae</taxon>
        <taxon>Uroviricota</taxon>
        <taxon>Caudoviricetes</taxon>
        <taxon>Vandenendeviridae</taxon>
        <taxon>Gorskivirinae</taxon>
        <taxon>Torinovirus</taxon>
        <taxon>Torinovirus K7A1</taxon>
    </lineage>
</organism>
<sequence length="66" mass="7466">MSRCRACNNILSEKNTRPVYNKFTKLEEDLCTTCIGLSRVTHSQHEYLFGLHPEEGVKVPLSLGAE</sequence>
<protein>
    <submittedName>
        <fullName evidence="1">Uncharacterized protein</fullName>
    </submittedName>
</protein>
<evidence type="ECO:0000313" key="2">
    <source>
        <dbReference type="Proteomes" id="UP000516415"/>
    </source>
</evidence>
<name>A0A7H0XFQ2_9CAUD</name>
<evidence type="ECO:0000313" key="1">
    <source>
        <dbReference type="EMBL" id="QNR53842.1"/>
    </source>
</evidence>
<proteinExistence type="predicted"/>
<accession>A0A7H0XFQ2</accession>
<keyword evidence="2" id="KW-1185">Reference proteome</keyword>
<dbReference type="EMBL" id="MT740307">
    <property type="protein sequence ID" value="QNR53842.1"/>
    <property type="molecule type" value="Genomic_DNA"/>
</dbReference>
<dbReference type="Proteomes" id="UP000516415">
    <property type="component" value="Segment"/>
</dbReference>